<protein>
    <submittedName>
        <fullName evidence="1">Thylakoid membrane photosystem I accumulation factor</fullName>
    </submittedName>
</protein>
<evidence type="ECO:0000313" key="2">
    <source>
        <dbReference type="Proteomes" id="UP001442494"/>
    </source>
</evidence>
<proteinExistence type="predicted"/>
<reference evidence="1 2" key="1">
    <citation type="submission" date="2022-04" db="EMBL/GenBank/DDBJ databases">
        <title>Positive selection, recombination, and allopatry shape intraspecific diversity of widespread and dominant cyanobacteria.</title>
        <authorList>
            <person name="Wei J."/>
            <person name="Shu W."/>
            <person name="Hu C."/>
        </authorList>
    </citation>
    <scope>NUCLEOTIDE SEQUENCE [LARGE SCALE GENOMIC DNA]</scope>
    <source>
        <strain evidence="1 2">GB2-A5</strain>
    </source>
</reference>
<dbReference type="Gene3D" id="3.40.30.10">
    <property type="entry name" value="Glutaredoxin"/>
    <property type="match status" value="1"/>
</dbReference>
<organism evidence="1 2">
    <name type="scientific">Funiculus sociatus GB2-A5</name>
    <dbReference type="NCBI Taxonomy" id="2933946"/>
    <lineage>
        <taxon>Bacteria</taxon>
        <taxon>Bacillati</taxon>
        <taxon>Cyanobacteriota</taxon>
        <taxon>Cyanophyceae</taxon>
        <taxon>Coleofasciculales</taxon>
        <taxon>Coleofasciculaceae</taxon>
        <taxon>Funiculus</taxon>
    </lineage>
</organism>
<dbReference type="InterPro" id="IPR048069">
    <property type="entry name" value="Thylak_slr1796"/>
</dbReference>
<name>A0ABV0JSG8_9CYAN</name>
<dbReference type="Proteomes" id="UP001442494">
    <property type="component" value="Unassembled WGS sequence"/>
</dbReference>
<comment type="caution">
    <text evidence="1">The sequence shown here is derived from an EMBL/GenBank/DDBJ whole genome shotgun (WGS) entry which is preliminary data.</text>
</comment>
<evidence type="ECO:0000313" key="1">
    <source>
        <dbReference type="EMBL" id="MEP0866385.1"/>
    </source>
</evidence>
<accession>A0ABV0JSG8</accession>
<dbReference type="InterPro" id="IPR036249">
    <property type="entry name" value="Thioredoxin-like_sf"/>
</dbReference>
<dbReference type="SUPFAM" id="SSF52833">
    <property type="entry name" value="Thioredoxin-like"/>
    <property type="match status" value="1"/>
</dbReference>
<dbReference type="NCBIfam" id="NF038096">
    <property type="entry name" value="thylak_slr1796"/>
    <property type="match status" value="1"/>
</dbReference>
<keyword evidence="2" id="KW-1185">Reference proteome</keyword>
<dbReference type="RefSeq" id="WP_190417841.1">
    <property type="nucleotide sequence ID" value="NZ_JAMPKK010000042.1"/>
</dbReference>
<gene>
    <name evidence="1" type="ORF">NDI37_18160</name>
</gene>
<sequence length="203" mass="23036">MNIRLLHFRFGILAAYRRSWRHLFDRYLLRLIACLGLLLLLGTPSALAGINDDYFDGNIFALYAGNGSLVPPKVTLAESFARKKPALLVFFVDDSSDCKQYAIVVNRLQAFYGRAADIMPINVDAIPEKSTFTATEPGYYYEGVVPQTVLLNQKGEVVLNEKGKVEYEKVDDVLREVFDLLPRSESAELKRRTFNEFNTELTK</sequence>
<dbReference type="EMBL" id="JAMPKK010000042">
    <property type="protein sequence ID" value="MEP0866385.1"/>
    <property type="molecule type" value="Genomic_DNA"/>
</dbReference>